<protein>
    <submittedName>
        <fullName evidence="1">Uncharacterized protein</fullName>
    </submittedName>
</protein>
<dbReference type="AlphaFoldDB" id="A0A2N5WYW1"/>
<evidence type="ECO:0000313" key="2">
    <source>
        <dbReference type="Proteomes" id="UP000235005"/>
    </source>
</evidence>
<keyword evidence="2" id="KW-1185">Reference proteome</keyword>
<dbReference type="Proteomes" id="UP000235005">
    <property type="component" value="Unassembled WGS sequence"/>
</dbReference>
<accession>A0A2N5WYW1</accession>
<name>A0A2N5WYW1_9GAMM</name>
<organism evidence="1 2">
    <name type="scientific">Pseudohalioglobus lutimaris</name>
    <dbReference type="NCBI Taxonomy" id="1737061"/>
    <lineage>
        <taxon>Bacteria</taxon>
        <taxon>Pseudomonadati</taxon>
        <taxon>Pseudomonadota</taxon>
        <taxon>Gammaproteobacteria</taxon>
        <taxon>Cellvibrionales</taxon>
        <taxon>Halieaceae</taxon>
        <taxon>Pseudohalioglobus</taxon>
    </lineage>
</organism>
<proteinExistence type="predicted"/>
<reference evidence="1 2" key="1">
    <citation type="submission" date="2018-01" db="EMBL/GenBank/DDBJ databases">
        <title>The draft genome sequence of Halioglobus lutimaris HF004.</title>
        <authorList>
            <person name="Du Z.-J."/>
            <person name="Shi M.-J."/>
        </authorList>
    </citation>
    <scope>NUCLEOTIDE SEQUENCE [LARGE SCALE GENOMIC DNA]</scope>
    <source>
        <strain evidence="1 2">HF004</strain>
    </source>
</reference>
<gene>
    <name evidence="1" type="ORF">C0039_16835</name>
</gene>
<dbReference type="EMBL" id="PKUS01000029">
    <property type="protein sequence ID" value="PLW67408.1"/>
    <property type="molecule type" value="Genomic_DNA"/>
</dbReference>
<sequence length="104" mass="12002">MMQHRDGSKMDPVMTDRCVIVVLNDAFGRFQNNRIPPTPFACARWGLPCHFKRSGSDKWLYYTNPKYGCHREFNPNRGWFYRTPGDLFVRSGSEITLQGDGGLL</sequence>
<evidence type="ECO:0000313" key="1">
    <source>
        <dbReference type="EMBL" id="PLW67408.1"/>
    </source>
</evidence>
<comment type="caution">
    <text evidence="1">The sequence shown here is derived from an EMBL/GenBank/DDBJ whole genome shotgun (WGS) entry which is preliminary data.</text>
</comment>